<evidence type="ECO:0000256" key="1">
    <source>
        <dbReference type="SAM" id="Coils"/>
    </source>
</evidence>
<feature type="region of interest" description="Disordered" evidence="2">
    <location>
        <begin position="130"/>
        <end position="188"/>
    </location>
</feature>
<dbReference type="PANTHER" id="PTHR23159">
    <property type="entry name" value="CENTROSOMAL PROTEIN 2"/>
    <property type="match status" value="1"/>
</dbReference>
<feature type="compositionally biased region" description="Basic and acidic residues" evidence="2">
    <location>
        <begin position="2088"/>
        <end position="2103"/>
    </location>
</feature>
<feature type="compositionally biased region" description="Polar residues" evidence="2">
    <location>
        <begin position="293"/>
        <end position="309"/>
    </location>
</feature>
<feature type="compositionally biased region" description="Low complexity" evidence="2">
    <location>
        <begin position="315"/>
        <end position="324"/>
    </location>
</feature>
<accession>A0A0J6FTY0</accession>
<reference evidence="4" key="3">
    <citation type="journal article" date="2010" name="Genome Res.">
        <title>Population genomic sequencing of Coccidioides fungi reveals recent hybridization and transposon control.</title>
        <authorList>
            <person name="Neafsey D.E."/>
            <person name="Barker B.M."/>
            <person name="Sharpton T.J."/>
            <person name="Stajich J.E."/>
            <person name="Park D.J."/>
            <person name="Whiston E."/>
            <person name="Hung C.-Y."/>
            <person name="McMahan C."/>
            <person name="White J."/>
            <person name="Sykes S."/>
            <person name="Heiman D."/>
            <person name="Young S."/>
            <person name="Zeng Q."/>
            <person name="Abouelleil A."/>
            <person name="Aftuck L."/>
            <person name="Bessette D."/>
            <person name="Brown A."/>
            <person name="FitzGerald M."/>
            <person name="Lui A."/>
            <person name="Macdonald J.P."/>
            <person name="Priest M."/>
            <person name="Orbach M.J."/>
            <person name="Galgiani J.N."/>
            <person name="Kirkland T.N."/>
            <person name="Cole G.T."/>
            <person name="Birren B.W."/>
            <person name="Henn M.R."/>
            <person name="Taylor J.W."/>
            <person name="Rounsley S.D."/>
        </authorList>
    </citation>
    <scope>NUCLEOTIDE SEQUENCE [LARGE SCALE GENOMIC DNA]</scope>
    <source>
        <strain evidence="4">RMSCC 3488</strain>
    </source>
</reference>
<feature type="coiled-coil region" evidence="1">
    <location>
        <begin position="1786"/>
        <end position="1862"/>
    </location>
</feature>
<feature type="compositionally biased region" description="Low complexity" evidence="2">
    <location>
        <begin position="53"/>
        <end position="66"/>
    </location>
</feature>
<name>A0A0J6FTY0_COCPO</name>
<protein>
    <recommendedName>
        <fullName evidence="5">Chromosome segregation ATPase family protein</fullName>
    </recommendedName>
</protein>
<feature type="compositionally biased region" description="Polar residues" evidence="2">
    <location>
        <begin position="1892"/>
        <end position="1903"/>
    </location>
</feature>
<evidence type="ECO:0000256" key="2">
    <source>
        <dbReference type="SAM" id="MobiDB-lite"/>
    </source>
</evidence>
<feature type="region of interest" description="Disordered" evidence="2">
    <location>
        <begin position="293"/>
        <end position="331"/>
    </location>
</feature>
<feature type="region of interest" description="Disordered" evidence="2">
    <location>
        <begin position="2053"/>
        <end position="2137"/>
    </location>
</feature>
<proteinExistence type="predicted"/>
<evidence type="ECO:0000313" key="4">
    <source>
        <dbReference type="Proteomes" id="UP000054567"/>
    </source>
</evidence>
<feature type="region of interest" description="Disordered" evidence="2">
    <location>
        <begin position="1875"/>
        <end position="1903"/>
    </location>
</feature>
<feature type="compositionally biased region" description="Basic and acidic residues" evidence="2">
    <location>
        <begin position="1"/>
        <end position="16"/>
    </location>
</feature>
<feature type="region of interest" description="Disordered" evidence="2">
    <location>
        <begin position="1997"/>
        <end position="2019"/>
    </location>
</feature>
<gene>
    <name evidence="3" type="ORF">CPAG_09132</name>
</gene>
<feature type="region of interest" description="Disordered" evidence="2">
    <location>
        <begin position="1945"/>
        <end position="1973"/>
    </location>
</feature>
<dbReference type="EMBL" id="DS268114">
    <property type="protein sequence ID" value="KMM72840.1"/>
    <property type="molecule type" value="Genomic_DNA"/>
</dbReference>
<dbReference type="OrthoDB" id="5423371at2759"/>
<feature type="compositionally biased region" description="Polar residues" evidence="2">
    <location>
        <begin position="156"/>
        <end position="166"/>
    </location>
</feature>
<feature type="region of interest" description="Disordered" evidence="2">
    <location>
        <begin position="1336"/>
        <end position="1358"/>
    </location>
</feature>
<feature type="compositionally biased region" description="Basic and acidic residues" evidence="2">
    <location>
        <begin position="145"/>
        <end position="154"/>
    </location>
</feature>
<feature type="coiled-coil region" evidence="1">
    <location>
        <begin position="1275"/>
        <end position="1306"/>
    </location>
</feature>
<evidence type="ECO:0000313" key="3">
    <source>
        <dbReference type="EMBL" id="KMM72840.1"/>
    </source>
</evidence>
<dbReference type="VEuPathDB" id="FungiDB:CPAG_09132"/>
<feature type="region of interest" description="Disordered" evidence="2">
    <location>
        <begin position="1"/>
        <end position="66"/>
    </location>
</feature>
<dbReference type="PANTHER" id="PTHR23159:SF60">
    <property type="entry name" value="SPINDLE ASSEMBLY ABNORMAL PROTEIN 4"/>
    <property type="match status" value="1"/>
</dbReference>
<reference evidence="3 4" key="1">
    <citation type="submission" date="2007-06" db="EMBL/GenBank/DDBJ databases">
        <title>The Genome Sequence of Coccidioides posadasii RMSCC_3488.</title>
        <authorList>
            <consortium name="Coccidioides Genome Resources Consortium"/>
            <consortium name="The Broad Institute Genome Sequencing Platform"/>
            <person name="Henn M.R."/>
            <person name="Sykes S."/>
            <person name="Young S."/>
            <person name="Jaffe D."/>
            <person name="Berlin A."/>
            <person name="Alvarez P."/>
            <person name="Butler J."/>
            <person name="Gnerre S."/>
            <person name="Grabherr M."/>
            <person name="Mauceli E."/>
            <person name="Brockman W."/>
            <person name="Kodira C."/>
            <person name="Alvarado L."/>
            <person name="Zeng Q."/>
            <person name="Crawford M."/>
            <person name="Antoine C."/>
            <person name="Devon K."/>
            <person name="Galgiani J."/>
            <person name="Orsborn K."/>
            <person name="Lewis M.L."/>
            <person name="Nusbaum C."/>
            <person name="Galagan J."/>
            <person name="Birren B."/>
        </authorList>
    </citation>
    <scope>NUCLEOTIDE SEQUENCE [LARGE SCALE GENOMIC DNA]</scope>
    <source>
        <strain evidence="3 4">RMSCC 3488</strain>
    </source>
</reference>
<dbReference type="Proteomes" id="UP000054567">
    <property type="component" value="Unassembled WGS sequence"/>
</dbReference>
<organism evidence="3 4">
    <name type="scientific">Coccidioides posadasii RMSCC 3488</name>
    <dbReference type="NCBI Taxonomy" id="454284"/>
    <lineage>
        <taxon>Eukaryota</taxon>
        <taxon>Fungi</taxon>
        <taxon>Dikarya</taxon>
        <taxon>Ascomycota</taxon>
        <taxon>Pezizomycotina</taxon>
        <taxon>Eurotiomycetes</taxon>
        <taxon>Eurotiomycetidae</taxon>
        <taxon>Onygenales</taxon>
        <taxon>Onygenaceae</taxon>
        <taxon>Coccidioides</taxon>
    </lineage>
</organism>
<reference evidence="4" key="2">
    <citation type="journal article" date="2009" name="Genome Res.">
        <title>Comparative genomic analyses of the human fungal pathogens Coccidioides and their relatives.</title>
        <authorList>
            <person name="Sharpton T.J."/>
            <person name="Stajich J.E."/>
            <person name="Rounsley S.D."/>
            <person name="Gardner M.J."/>
            <person name="Wortman J.R."/>
            <person name="Jordar V.S."/>
            <person name="Maiti R."/>
            <person name="Kodira C.D."/>
            <person name="Neafsey D.E."/>
            <person name="Zeng Q."/>
            <person name="Hung C.-Y."/>
            <person name="McMahan C."/>
            <person name="Muszewska A."/>
            <person name="Grynberg M."/>
            <person name="Mandel M.A."/>
            <person name="Kellner E.M."/>
            <person name="Barker B.M."/>
            <person name="Galgiani J.N."/>
            <person name="Orbach M.J."/>
            <person name="Kirkland T.N."/>
            <person name="Cole G.T."/>
            <person name="Henn M.R."/>
            <person name="Birren B.W."/>
            <person name="Taylor J.W."/>
        </authorList>
    </citation>
    <scope>NUCLEOTIDE SEQUENCE [LARGE SCALE GENOMIC DNA]</scope>
    <source>
        <strain evidence="4">RMSCC 3488</strain>
    </source>
</reference>
<evidence type="ECO:0008006" key="5">
    <source>
        <dbReference type="Google" id="ProtNLM"/>
    </source>
</evidence>
<sequence>MASNEREGYSDRELVLKGHHHRHHHSISETGRPHIPMWDSADPDRAPPPLPLNPGSGSPKTRANASATIQAAAAALVEKSYDNTPSAYTVNPMPLKPSPEKSLIKGQYHKRMQSFQNATTNSREFASYLERRSPEKAHRASVYEPENRTPEKKQTRSSNSTPSGRESPTHRPSSRYLSKPILGENTPPSATMLALQNMQVPIDIDLPQSALTTSANTPSKQQPQSIEALSAQIISLTSIATSLQQEMAQLSRRSKDNATDLVSLKAATNARDEDIRKSLKELASNLSSKIFEAENNSRSSVHPNTSSYMIDNRDSSPSSRKSYSLPRMPSPSSFAAAMERELTGSPAISTDGSASIALLEKVLREMATKEGQEQLLQLVEGMKSNSGDKNTDGPMLKMLEEILNVVKESSNSRALVKSRALGDNTGIDASMEGSDQLANVVDRDGSPMPSNAITEDVLSILKRVKASVSEGGGITNEVKALVRELRGEVLGMGREIARKLEEAEARRGSDENKPIPPSQEEIQQIVEGGLVELRQQMERLIHESQSQAAPPPVRCNLDSEEIYLTLQKALEESPLANQPPPQPAKPGIEREEILEAVREAWETYKPEIELQNFGLEREEILECLAEGLKEYQPKKDDIEPGATYEQVVDAITQGLQSFNPPRVEPDVSSIRDDLVNAVRECLESFEWPIPPAVFEREALSRDDVLSAVREGFENHEPAPKEPEIKSEEVFEAVRAGFQDASNSLSDTFGGQVMDHFHEVVAEIKDEFKEYSAANGRDTEQVLDAIKGGLEVLRGEVESYVDRAADVTGKDEIIDTVKEGFRLLQADIEKTISESSQNRPTDTVELLDAMEKEFEHLRQTLSNLLIRSNISSEKDEILDAIRDITENDQFKKNNSEVSDMIKEEFTQLRETLSMAIVKSNPTTEKDEIISAFKESFEILLDEYNRKKDSESVLSNTSELLDAFHDGVDVLRSDMDKILNKAPDMSVNDELLNILRDGLASVKTEIEQLRDFQKEADETNVARGKELMLASESSIGADIESLKVLVTQLQIKVESIEPVPEIPEIDPNITKKEDLVEMVDAIKEIQSLVSELSSRENPLEGAAMKEDVEAVGLLVDSIKARLDELSTSTNASFVTAERVEGLEVLTKELKDLITGFVAHVETEGPTKNEVANLETVLKDVWAAVEDLKAAASKDLEEDPEKIVKEDFRNVETLIFEIKSQLDEFVLPDVQMMPTKDDLGLLTTLVNEFKEKMEVETELTAQAFEARKIEHGGLAEKIEDAKALISGLRDEIKEKLSESDESLNDLKTMVLSFNDAAENLAKAETIKELSDLVNREFERSHGDREAAKMETEEKHSELLSRQEEGRDAILSDLGARIDEKFNEVIAKYEDAQSALESKFVAVEERDVQSFETLTSTRSLAEDIKMVIGGMGDTLSEACDRMSDDAKTFFERVDQSFLKVDEMHTDVKMQHEDLKGQFEKAVAATDRLERHLADSHPEILNSVKDILAIVGQHYEHSRRMTEELKTDLSAIPQAIPPLFHQLALPAPEEPKEELEKYDDSKVHEKLDTLLSKELPEYEKYDDSQLHEKLDALLLKEVPEPEKYDDSQLQEKLDALLLKEIPVPEKYDDSQVQEKLDALLLKEVPEPEKYDDSQLQEKLDALLLKEVPVPEKYDDSQVQEKLDTLLLKEAPEPEKYDDSQVLEKLDAILLKEAPEPEKYDDSQVHEKLDTILKETSATTESMARIDKLDEIHEQLTSMAREVSELMATQTKIVTEERSNKEKEAMETAIALEKRLAQKEKVEAEIVSLNEEKQSLLESVRSLKEENDDLSKYQVKLAKEVAGLETALRIRREEVQLMESRAEDLERRIVEGVLDHARSQLLGRPSSMDGTNLKRVPSSASTATRKSVASNVKDGVLSSGVNLALKRRKANAASTLSSNSGNGRRILSLSHVTGNRGTKDRQLLPQSNSGGLANLKRSHSVKSTFPFRKASWDTRSSIANKENEVVKEEDETCAGDVSDAETERRTSYGDSLSYVAGSTVSTDRRTSCSSTNALVSAEHGTLVEGSVDNDSHTEEETVGGEDGEERSPIPSEFGDEHDIDGGSDLDRGDLVVYNQPSDSGIGADMPSSASEKGFNFAQESVLT</sequence>
<keyword evidence="1" id="KW-0175">Coiled coil</keyword>